<dbReference type="EMBL" id="JAAAHY010003775">
    <property type="protein sequence ID" value="KAF9937857.1"/>
    <property type="molecule type" value="Genomic_DNA"/>
</dbReference>
<gene>
    <name evidence="1" type="ORF">BGZ70_006620</name>
</gene>
<reference evidence="1" key="1">
    <citation type="journal article" date="2020" name="Fungal Divers.">
        <title>Resolving the Mortierellaceae phylogeny through synthesis of multi-gene phylogenetics and phylogenomics.</title>
        <authorList>
            <person name="Vandepol N."/>
            <person name="Liber J."/>
            <person name="Desiro A."/>
            <person name="Na H."/>
            <person name="Kennedy M."/>
            <person name="Barry K."/>
            <person name="Grigoriev I.V."/>
            <person name="Miller A.N."/>
            <person name="O'Donnell K."/>
            <person name="Stajich J.E."/>
            <person name="Bonito G."/>
        </authorList>
    </citation>
    <scope>NUCLEOTIDE SEQUENCE</scope>
    <source>
        <strain evidence="1">CK1249</strain>
    </source>
</reference>
<evidence type="ECO:0000313" key="2">
    <source>
        <dbReference type="Proteomes" id="UP000738359"/>
    </source>
</evidence>
<feature type="non-terminal residue" evidence="1">
    <location>
        <position position="1"/>
    </location>
</feature>
<evidence type="ECO:0000313" key="1">
    <source>
        <dbReference type="EMBL" id="KAF9937857.1"/>
    </source>
</evidence>
<comment type="caution">
    <text evidence="1">The sequence shown here is derived from an EMBL/GenBank/DDBJ whole genome shotgun (WGS) entry which is preliminary data.</text>
</comment>
<dbReference type="Proteomes" id="UP000738359">
    <property type="component" value="Unassembled WGS sequence"/>
</dbReference>
<feature type="non-terminal residue" evidence="1">
    <location>
        <position position="75"/>
    </location>
</feature>
<proteinExistence type="predicted"/>
<keyword evidence="2" id="KW-1185">Reference proteome</keyword>
<name>A0A9P6ILQ8_MORAP</name>
<accession>A0A9P6ILQ8</accession>
<protein>
    <submittedName>
        <fullName evidence="1">Uncharacterized protein</fullName>
    </submittedName>
</protein>
<dbReference type="AlphaFoldDB" id="A0A9P6ILQ8"/>
<sequence>IIQSVEVPRAWTHPQVVGPVKPFDEEYAQRIERASTSLQQTVFDDKLHQLHASLLAYGLVPLLDTSAPTNSIQTQ</sequence>
<organism evidence="1 2">
    <name type="scientific">Mortierella alpina</name>
    <name type="common">Oleaginous fungus</name>
    <name type="synonym">Mortierella renispora</name>
    <dbReference type="NCBI Taxonomy" id="64518"/>
    <lineage>
        <taxon>Eukaryota</taxon>
        <taxon>Fungi</taxon>
        <taxon>Fungi incertae sedis</taxon>
        <taxon>Mucoromycota</taxon>
        <taxon>Mortierellomycotina</taxon>
        <taxon>Mortierellomycetes</taxon>
        <taxon>Mortierellales</taxon>
        <taxon>Mortierellaceae</taxon>
        <taxon>Mortierella</taxon>
    </lineage>
</organism>